<protein>
    <recommendedName>
        <fullName evidence="2">DUF6199 domain-containing protein</fullName>
    </recommendedName>
</protein>
<dbReference type="EMBL" id="JACRTD010000014">
    <property type="protein sequence ID" value="MBC8586552.1"/>
    <property type="molecule type" value="Genomic_DNA"/>
</dbReference>
<sequence>MDGNSEITYRLPDGQVQTYFLWLGEQADYQRPIRIYSQKGKPLFQGNYQKDGLFLFSDTGEIYFGEIEVSFNKDNPYENFQPSYYEMARIVTGDGVVSRGEGWSALLALLLFAMTAIDIRWPLLGFQLSHMWWVEDPQPTDLYIFCQRVSWVVMPGIGIVLLLISIW</sequence>
<organism evidence="3 4">
    <name type="scientific">Youxingia wuxianensis</name>
    <dbReference type="NCBI Taxonomy" id="2763678"/>
    <lineage>
        <taxon>Bacteria</taxon>
        <taxon>Bacillati</taxon>
        <taxon>Bacillota</taxon>
        <taxon>Clostridia</taxon>
        <taxon>Eubacteriales</taxon>
        <taxon>Oscillospiraceae</taxon>
        <taxon>Youxingia</taxon>
    </lineage>
</organism>
<keyword evidence="1" id="KW-1133">Transmembrane helix</keyword>
<dbReference type="AlphaFoldDB" id="A0A926ETY6"/>
<feature type="domain" description="DUF6199" evidence="2">
    <location>
        <begin position="107"/>
        <end position="164"/>
    </location>
</feature>
<name>A0A926ETY6_9FIRM</name>
<keyword evidence="1" id="KW-0472">Membrane</keyword>
<feature type="transmembrane region" description="Helical" evidence="1">
    <location>
        <begin position="103"/>
        <end position="122"/>
    </location>
</feature>
<feature type="transmembrane region" description="Helical" evidence="1">
    <location>
        <begin position="142"/>
        <end position="164"/>
    </location>
</feature>
<evidence type="ECO:0000313" key="4">
    <source>
        <dbReference type="Proteomes" id="UP000623678"/>
    </source>
</evidence>
<evidence type="ECO:0000313" key="3">
    <source>
        <dbReference type="EMBL" id="MBC8586552.1"/>
    </source>
</evidence>
<evidence type="ECO:0000256" key="1">
    <source>
        <dbReference type="SAM" id="Phobius"/>
    </source>
</evidence>
<evidence type="ECO:0000259" key="2">
    <source>
        <dbReference type="Pfam" id="PF19701"/>
    </source>
</evidence>
<dbReference type="Proteomes" id="UP000623678">
    <property type="component" value="Unassembled WGS sequence"/>
</dbReference>
<comment type="caution">
    <text evidence="3">The sequence shown here is derived from an EMBL/GenBank/DDBJ whole genome shotgun (WGS) entry which is preliminary data.</text>
</comment>
<keyword evidence="1" id="KW-0812">Transmembrane</keyword>
<accession>A0A926ETY6</accession>
<dbReference type="Pfam" id="PF19701">
    <property type="entry name" value="DUF6199"/>
    <property type="match status" value="1"/>
</dbReference>
<keyword evidence="4" id="KW-1185">Reference proteome</keyword>
<proteinExistence type="predicted"/>
<dbReference type="InterPro" id="IPR045679">
    <property type="entry name" value="DUF6199"/>
</dbReference>
<gene>
    <name evidence="3" type="ORF">H8705_13280</name>
</gene>
<reference evidence="3" key="1">
    <citation type="submission" date="2020-08" db="EMBL/GenBank/DDBJ databases">
        <title>Genome public.</title>
        <authorList>
            <person name="Liu C."/>
            <person name="Sun Q."/>
        </authorList>
    </citation>
    <scope>NUCLEOTIDE SEQUENCE</scope>
    <source>
        <strain evidence="3">NSJ-64</strain>
    </source>
</reference>